<dbReference type="EMBL" id="BQNL01000001">
    <property type="protein sequence ID" value="GKH14488.1"/>
    <property type="molecule type" value="Genomic_DNA"/>
</dbReference>
<dbReference type="RefSeq" id="WP_244074687.1">
    <property type="nucleotide sequence ID" value="NZ_BQNL01000001.1"/>
</dbReference>
<feature type="transmembrane region" description="Helical" evidence="1">
    <location>
        <begin position="66"/>
        <end position="86"/>
    </location>
</feature>
<keyword evidence="1" id="KW-0812">Transmembrane</keyword>
<evidence type="ECO:0000313" key="2">
    <source>
        <dbReference type="EMBL" id="GKH14488.1"/>
    </source>
</evidence>
<reference evidence="2" key="1">
    <citation type="submission" date="2022-01" db="EMBL/GenBank/DDBJ databases">
        <title>Novel bile acid biosynthetic pathways are enriched in the microbiome of centenarians.</title>
        <authorList>
            <person name="Sato Y."/>
            <person name="Atarashi K."/>
            <person name="Plichta R.D."/>
            <person name="Arai Y."/>
            <person name="Sasajima S."/>
            <person name="Kearney M.S."/>
            <person name="Suda W."/>
            <person name="Takeshita K."/>
            <person name="Sasaki T."/>
            <person name="Okamoto S."/>
            <person name="Skelly N.A."/>
            <person name="Okamura Y."/>
            <person name="Vlamakis H."/>
            <person name="Li Y."/>
            <person name="Tanoue T."/>
            <person name="Takei H."/>
            <person name="Nittono H."/>
            <person name="Narushima S."/>
            <person name="Irie J."/>
            <person name="Itoh H."/>
            <person name="Moriya K."/>
            <person name="Sugiura Y."/>
            <person name="Suematsu M."/>
            <person name="Moritoki N."/>
            <person name="Shibata S."/>
            <person name="Littman R.D."/>
            <person name="Fischbach A.M."/>
            <person name="Uwamino Y."/>
            <person name="Inoue T."/>
            <person name="Honda A."/>
            <person name="Hattori M."/>
            <person name="Murai T."/>
            <person name="Xavier J.R."/>
            <person name="Hirose N."/>
            <person name="Honda K."/>
        </authorList>
    </citation>
    <scope>NUCLEOTIDE SEQUENCE</scope>
    <source>
        <strain evidence="2">CE91-St12</strain>
    </source>
</reference>
<dbReference type="InterPro" id="IPR029062">
    <property type="entry name" value="Class_I_gatase-like"/>
</dbReference>
<dbReference type="Proteomes" id="UP001055048">
    <property type="component" value="Unassembled WGS sequence"/>
</dbReference>
<protein>
    <submittedName>
        <fullName evidence="2">Uncharacterized protein</fullName>
    </submittedName>
</protein>
<feature type="transmembrane region" description="Helical" evidence="1">
    <location>
        <begin position="29"/>
        <end position="46"/>
    </location>
</feature>
<feature type="transmembrane region" description="Helical" evidence="1">
    <location>
        <begin position="134"/>
        <end position="154"/>
    </location>
</feature>
<keyword evidence="1" id="KW-0472">Membrane</keyword>
<gene>
    <name evidence="2" type="ORF">CE91St12_26980</name>
</gene>
<evidence type="ECO:0000313" key="3">
    <source>
        <dbReference type="Proteomes" id="UP001055048"/>
    </source>
</evidence>
<dbReference type="SUPFAM" id="SSF52317">
    <property type="entry name" value="Class I glutamine amidotransferase-like"/>
    <property type="match status" value="1"/>
</dbReference>
<evidence type="ECO:0000256" key="1">
    <source>
        <dbReference type="SAM" id="Phobius"/>
    </source>
</evidence>
<sequence length="185" mass="20535">MEYVIHLLALFIALSFLLKVGFYPRWGMWTAAAGCALFAWLVTPWMTEQSKTVMAAFFASRPQMLNLSVCVTLEAAVMITFCFDCFAEMRTRNTAFKQAVTLFLKLYPGILIGGVICYVLALLLFTFPGLNFGSLSWIAAGVTFFAVCAGSFLLRHAIGDKPLRLEVLFIVNIFIVILSIIATGY</sequence>
<feature type="transmembrane region" description="Helical" evidence="1">
    <location>
        <begin position="106"/>
        <end position="128"/>
    </location>
</feature>
<comment type="caution">
    <text evidence="2">The sequence shown here is derived from an EMBL/GenBank/DDBJ whole genome shotgun (WGS) entry which is preliminary data.</text>
</comment>
<accession>A0AA37JZY9</accession>
<organism evidence="2 3">
    <name type="scientific">Bacteroides uniformis</name>
    <dbReference type="NCBI Taxonomy" id="820"/>
    <lineage>
        <taxon>Bacteria</taxon>
        <taxon>Pseudomonadati</taxon>
        <taxon>Bacteroidota</taxon>
        <taxon>Bacteroidia</taxon>
        <taxon>Bacteroidales</taxon>
        <taxon>Bacteroidaceae</taxon>
        <taxon>Bacteroides</taxon>
    </lineage>
</organism>
<proteinExistence type="predicted"/>
<name>A0AA37JZY9_BACUN</name>
<feature type="transmembrane region" description="Helical" evidence="1">
    <location>
        <begin position="166"/>
        <end position="184"/>
    </location>
</feature>
<dbReference type="AlphaFoldDB" id="A0AA37JZY9"/>
<keyword evidence="1" id="KW-1133">Transmembrane helix</keyword>
<feature type="transmembrane region" description="Helical" evidence="1">
    <location>
        <begin position="6"/>
        <end position="22"/>
    </location>
</feature>